<dbReference type="Pfam" id="PF00027">
    <property type="entry name" value="cNMP_binding"/>
    <property type="match status" value="1"/>
</dbReference>
<evidence type="ECO:0000256" key="5">
    <source>
        <dbReference type="ARBA" id="ARBA00022692"/>
    </source>
</evidence>
<dbReference type="Pfam" id="PF00501">
    <property type="entry name" value="AMP-binding"/>
    <property type="match status" value="1"/>
</dbReference>
<dbReference type="PROSITE" id="PS00889">
    <property type="entry name" value="CNMP_BINDING_2"/>
    <property type="match status" value="1"/>
</dbReference>
<keyword evidence="9" id="KW-1071">Ligand-gated ion channel</keyword>
<dbReference type="SMART" id="SM00564">
    <property type="entry name" value="PQQ"/>
    <property type="match status" value="6"/>
</dbReference>
<dbReference type="PROSITE" id="PS50042">
    <property type="entry name" value="CNMP_BINDING_3"/>
    <property type="match status" value="1"/>
</dbReference>
<feature type="region of interest" description="Disordered" evidence="12">
    <location>
        <begin position="933"/>
        <end position="952"/>
    </location>
</feature>
<dbReference type="InterPro" id="IPR014710">
    <property type="entry name" value="RmlC-like_jellyroll"/>
</dbReference>
<accession>C3XXJ5</accession>
<dbReference type="Gene3D" id="1.10.287.630">
    <property type="entry name" value="Helix hairpin bin"/>
    <property type="match status" value="1"/>
</dbReference>
<comment type="subcellular location">
    <subcellularLocation>
        <location evidence="1">Membrane</location>
        <topology evidence="1">Multi-pass membrane protein</topology>
    </subcellularLocation>
</comment>
<dbReference type="Pfam" id="PF13193">
    <property type="entry name" value="AMP-binding_C"/>
    <property type="match status" value="1"/>
</dbReference>
<evidence type="ECO:0000256" key="4">
    <source>
        <dbReference type="ARBA" id="ARBA00022553"/>
    </source>
</evidence>
<dbReference type="Gene3D" id="2.40.128.630">
    <property type="match status" value="1"/>
</dbReference>
<evidence type="ECO:0008006" key="17">
    <source>
        <dbReference type="Google" id="ProtNLM"/>
    </source>
</evidence>
<protein>
    <recommendedName>
        <fullName evidence="17">Cyclic nucleotide-binding domain-containing protein</fullName>
    </recommendedName>
</protein>
<dbReference type="InterPro" id="IPR006162">
    <property type="entry name" value="Ppantetheine_attach_site"/>
</dbReference>
<dbReference type="InterPro" id="IPR009081">
    <property type="entry name" value="PP-bd_ACP"/>
</dbReference>
<dbReference type="GO" id="GO:0005221">
    <property type="term" value="F:intracellularly cyclic nucleotide-activated monoatomic cation channel activity"/>
    <property type="evidence" value="ECO:0007669"/>
    <property type="project" value="InterPro"/>
</dbReference>
<evidence type="ECO:0000256" key="13">
    <source>
        <dbReference type="SAM" id="Phobius"/>
    </source>
</evidence>
<feature type="transmembrane region" description="Helical" evidence="13">
    <location>
        <begin position="1391"/>
        <end position="1413"/>
    </location>
</feature>
<dbReference type="EMBL" id="GG666471">
    <property type="protein sequence ID" value="EEN67455.1"/>
    <property type="molecule type" value="Genomic_DNA"/>
</dbReference>
<dbReference type="InParanoid" id="C3XXJ5"/>
<dbReference type="FunFam" id="2.60.120.10:FF:000002">
    <property type="entry name" value="Cyclic nucleotide gated channel alpha 1a"/>
    <property type="match status" value="1"/>
</dbReference>
<reference evidence="16" key="1">
    <citation type="journal article" date="2008" name="Nature">
        <title>The amphioxus genome and the evolution of the chordate karyotype.</title>
        <authorList>
            <consortium name="US DOE Joint Genome Institute (JGI-PGF)"/>
            <person name="Putnam N.H."/>
            <person name="Butts T."/>
            <person name="Ferrier D.E.K."/>
            <person name="Furlong R.F."/>
            <person name="Hellsten U."/>
            <person name="Kawashima T."/>
            <person name="Robinson-Rechavi M."/>
            <person name="Shoguchi E."/>
            <person name="Terry A."/>
            <person name="Yu J.-K."/>
            <person name="Benito-Gutierrez E.L."/>
            <person name="Dubchak I."/>
            <person name="Garcia-Fernandez J."/>
            <person name="Gibson-Brown J.J."/>
            <person name="Grigoriev I.V."/>
            <person name="Horton A.C."/>
            <person name="de Jong P.J."/>
            <person name="Jurka J."/>
            <person name="Kapitonov V.V."/>
            <person name="Kohara Y."/>
            <person name="Kuroki Y."/>
            <person name="Lindquist E."/>
            <person name="Lucas S."/>
            <person name="Osoegawa K."/>
            <person name="Pennacchio L.A."/>
            <person name="Salamov A.A."/>
            <person name="Satou Y."/>
            <person name="Sauka-Spengler T."/>
            <person name="Schmutz J."/>
            <person name="Shin-I T."/>
            <person name="Toyoda A."/>
            <person name="Bronner-Fraser M."/>
            <person name="Fujiyama A."/>
            <person name="Holland L.Z."/>
            <person name="Holland P.W.H."/>
            <person name="Satoh N."/>
            <person name="Rokhsar D.S."/>
        </authorList>
    </citation>
    <scope>NUCLEOTIDE SEQUENCE [LARGE SCALE GENOMIC DNA]</scope>
    <source>
        <strain evidence="16">S238N-H82</strain>
        <tissue evidence="16">Testes</tissue>
    </source>
</reference>
<evidence type="ECO:0000259" key="15">
    <source>
        <dbReference type="PROSITE" id="PS50075"/>
    </source>
</evidence>
<dbReference type="GO" id="GO:0016020">
    <property type="term" value="C:membrane"/>
    <property type="evidence" value="ECO:0007669"/>
    <property type="project" value="UniProtKB-SubCell"/>
</dbReference>
<dbReference type="InterPro" id="IPR018490">
    <property type="entry name" value="cNMP-bd_dom_sf"/>
</dbReference>
<feature type="region of interest" description="Disordered" evidence="12">
    <location>
        <begin position="1066"/>
        <end position="1088"/>
    </location>
</feature>
<evidence type="ECO:0000256" key="3">
    <source>
        <dbReference type="ARBA" id="ARBA00022450"/>
    </source>
</evidence>
<dbReference type="InterPro" id="IPR032406">
    <property type="entry name" value="CLZ_dom"/>
</dbReference>
<dbReference type="InterPro" id="IPR045851">
    <property type="entry name" value="AMP-bd_C_sf"/>
</dbReference>
<dbReference type="PANTHER" id="PTHR45638:SF11">
    <property type="entry name" value="CYCLIC NUCLEOTIDE-GATED CATION CHANNEL SUBUNIT A"/>
    <property type="match status" value="1"/>
</dbReference>
<keyword evidence="4" id="KW-0597">Phosphoprotein</keyword>
<evidence type="ECO:0000256" key="7">
    <source>
        <dbReference type="ARBA" id="ARBA00023065"/>
    </source>
</evidence>
<name>C3XXJ5_BRAFL</name>
<keyword evidence="3" id="KW-0596">Phosphopantetheine</keyword>
<dbReference type="SMART" id="SM00100">
    <property type="entry name" value="cNMP"/>
    <property type="match status" value="1"/>
</dbReference>
<dbReference type="SUPFAM" id="SSF81324">
    <property type="entry name" value="Voltage-gated potassium channels"/>
    <property type="match status" value="1"/>
</dbReference>
<dbReference type="SUPFAM" id="SSF51206">
    <property type="entry name" value="cAMP-binding domain-like"/>
    <property type="match status" value="1"/>
</dbReference>
<dbReference type="eggNOG" id="KOG0500">
    <property type="taxonomic scope" value="Eukaryota"/>
</dbReference>
<dbReference type="STRING" id="7739.C3XXJ5"/>
<evidence type="ECO:0000256" key="2">
    <source>
        <dbReference type="ARBA" id="ARBA00022448"/>
    </source>
</evidence>
<dbReference type="Pfam" id="PF00550">
    <property type="entry name" value="PP-binding"/>
    <property type="match status" value="1"/>
</dbReference>
<keyword evidence="2" id="KW-0813">Transport</keyword>
<evidence type="ECO:0000256" key="10">
    <source>
        <dbReference type="ARBA" id="ARBA00023303"/>
    </source>
</evidence>
<dbReference type="InterPro" id="IPR050866">
    <property type="entry name" value="CNG_cation_channel"/>
</dbReference>
<dbReference type="InterPro" id="IPR018391">
    <property type="entry name" value="PQQ_b-propeller_rpt"/>
</dbReference>
<dbReference type="PROSITE" id="PS50075">
    <property type="entry name" value="CARRIER"/>
    <property type="match status" value="1"/>
</dbReference>
<feature type="region of interest" description="Disordered" evidence="12">
    <location>
        <begin position="1683"/>
        <end position="1708"/>
    </location>
</feature>
<dbReference type="PROSITE" id="PS00012">
    <property type="entry name" value="PHOSPHOPANTETHEINE"/>
    <property type="match status" value="1"/>
</dbReference>
<evidence type="ECO:0000256" key="6">
    <source>
        <dbReference type="ARBA" id="ARBA00022989"/>
    </source>
</evidence>
<dbReference type="eggNOG" id="KOG4649">
    <property type="taxonomic scope" value="Eukaryota"/>
</dbReference>
<keyword evidence="8 13" id="KW-0472">Membrane</keyword>
<sequence length="1708" mass="190496">MEFKQSDHTQRWLQSSMGNGLKSAYMMFQMADAPYSWEGVTLHGLFHQAAAQHPHATATVFDNGHDTTVMTYSELAQGVEDLCSVLRSIVPDILGQSVGLYAKTAGNLPLWVISILQLPACLVPMDPDSPPQLDNIRVTYILVQLEQMQGFLQKCSHLQVSTVPSPSLLQHGLFMVRVLAMPPTPSKTPLAYRLQTSGTTGQPKTVGVPHSCIVPNILHLRSLFEVTTHDVIFSASPLTFDPCIVELFLALSSGAALLMVPEEVKKAPRFLADVLVRRQQVTVLQATPSLVRRFGAKLLQTQILHADSPLRLLAFGGEECPVPADICAWRGPGNTTRFYNIYGITEVSSWATLYRIPEEHICTGNSSRVPLGQPLLGTKLEVRNWEGKPVSEGQGVLYIGGHRRQCYLDGEDLTPPSDVVMRSSGDVVDLHGDELVFHGRLDNQVKRNGKRLDLRWIEQTGCKLDGVETCVAVMDRRNRLLLFVVLSAVHTRGQSRTEDILLSLRSELPTHAVPDKVIEVAELPVTRHGKVDKETLLQSALVDPPLTVDHGTDVYPCVCELWEQAGGTLMMEMEENQTQSFLASGGNSLTAVQLAENLQSTFEHTFPDALDIILHQTLGDLPNTEENGQVNCLVPDVPSAFTALDDVSCLATELAAMEITMETAWTCDTGKCVDASPLLLTEVSWYPAGVVFIGSHSHKFCAIAMDTGELLWETQLGDRVESSACCSTDGELIIVGCYDNCVYILETRTGTIRWRYHTGGAVKSSPCLDTESSLVFIGSHDQHVHALDLKDTGAVLWRTAFPKPIFSSPRITPGGIYVGCVDGELYSVDHHGNIVWSFTTSGPIFSSPCLSSSSLSSDLLERPPVLDVIVVGSHDHHVYCLSEQGQLRWKFETDSTVYATPFVFNLRAGSDAVLDSNVLDQMSQLERMVSSVSTAKARTNTDTTNSDRRSQGHPCVAVASTKGTLYILTLDSGSCLSSLRLPGEVFSSPVVWNNLLVVGCRDDFVYGYINRLGKNPDYYVISEYINRLGKNPDYYFISEYINLCLRSASRAISTVDDTSSEIIRVAGEDGRSEGAPSRRGSRMGSRQGALSRIVRTLQLIRTWATRRREEEDGPRPDSFLQRFHMGQVIQEDEGCNSREGDNVSRAGAEPQGGNKVANRVRKGKGQRWIDYVIDPADNFYYRWLLVITAAILYNWTILITRAVFYQLQADYWSLWMTLDYICDVIYILDMVVRFRTGYLEQGLLVKDVKKLCKHYISTFNFKLDCLSILPLDILYIALGTVNQPELRFPRLLRVRRALECFERTETRTNFPNLFRIINLVLYIFIIIHWNACFYFAISNSLGFGVDGWVYPNTSYPINNTLSRKYIYSLYWSTLTLTTIGETPTPEQDIEFVFVVFDFLVGVLIFATIVGNVGTMITNMNAVRAEFQAKVDGIKQYMEFRQVSKDLQNRVIKWFDYLWTNQKSLDEEEVLRSLPDKLKAEIAIHVHLDTLKRVSIFSDCEPGLLVEIVLKLKPQVFSPGDYICRKGDIGKEMYIVKQGKLAVVADDGITTFVTLSDGSYFGEVSILNITGSKTGNRRTANVRSIGYSDLFCLSKDDLLDALKEYPDAKNILEDRGRKILMKDGLLDETVPNAGKLATPRDAEDKIEKMEQSLDTLQTRFARLLAEYASTQQKLKKRLTKLEQGLVNKGGKPSTGQDGHDYSSDDELTC</sequence>
<evidence type="ECO:0000313" key="16">
    <source>
        <dbReference type="EMBL" id="EEN67455.1"/>
    </source>
</evidence>
<organism>
    <name type="scientific">Branchiostoma floridae</name>
    <name type="common">Florida lancelet</name>
    <name type="synonym">Amphioxus</name>
    <dbReference type="NCBI Taxonomy" id="7739"/>
    <lineage>
        <taxon>Eukaryota</taxon>
        <taxon>Metazoa</taxon>
        <taxon>Chordata</taxon>
        <taxon>Cephalochordata</taxon>
        <taxon>Leptocardii</taxon>
        <taxon>Amphioxiformes</taxon>
        <taxon>Branchiostomatidae</taxon>
        <taxon>Branchiostoma</taxon>
    </lineage>
</organism>
<dbReference type="InterPro" id="IPR002372">
    <property type="entry name" value="PQQ_rpt_dom"/>
</dbReference>
<dbReference type="Pfam" id="PF16526">
    <property type="entry name" value="CLZ"/>
    <property type="match status" value="1"/>
</dbReference>
<dbReference type="InterPro" id="IPR042099">
    <property type="entry name" value="ANL_N_sf"/>
</dbReference>
<dbReference type="InterPro" id="IPR000595">
    <property type="entry name" value="cNMP-bd_dom"/>
</dbReference>
<keyword evidence="10" id="KW-0407">Ion channel</keyword>
<dbReference type="InterPro" id="IPR011047">
    <property type="entry name" value="Quinoprotein_ADH-like_sf"/>
</dbReference>
<dbReference type="InterPro" id="IPR005821">
    <property type="entry name" value="Ion_trans_dom"/>
</dbReference>
<feature type="transmembrane region" description="Helical" evidence="13">
    <location>
        <begin position="1180"/>
        <end position="1204"/>
    </location>
</feature>
<proteinExistence type="predicted"/>
<dbReference type="eggNOG" id="KOG1178">
    <property type="taxonomic scope" value="Eukaryota"/>
</dbReference>
<feature type="domain" description="Carrier" evidence="15">
    <location>
        <begin position="552"/>
        <end position="629"/>
    </location>
</feature>
<evidence type="ECO:0000256" key="8">
    <source>
        <dbReference type="ARBA" id="ARBA00023136"/>
    </source>
</evidence>
<keyword evidence="6 13" id="KW-1133">Transmembrane helix</keyword>
<keyword evidence="11" id="KW-0175">Coiled coil</keyword>
<dbReference type="Pfam" id="PF13570">
    <property type="entry name" value="Beta-prop_ACSF4"/>
    <property type="match status" value="1"/>
</dbReference>
<dbReference type="InterPro" id="IPR015943">
    <property type="entry name" value="WD40/YVTN_repeat-like_dom_sf"/>
</dbReference>
<dbReference type="Gene3D" id="2.130.10.10">
    <property type="entry name" value="YVTN repeat-like/Quinoprotein amine dehydrogenase"/>
    <property type="match status" value="2"/>
</dbReference>
<dbReference type="Gene3D" id="3.40.50.12780">
    <property type="entry name" value="N-terminal domain of ligase-like"/>
    <property type="match status" value="1"/>
</dbReference>
<dbReference type="Gene3D" id="1.10.287.70">
    <property type="match status" value="1"/>
</dbReference>
<dbReference type="Gene3D" id="3.30.300.30">
    <property type="match status" value="1"/>
</dbReference>
<dbReference type="Gene3D" id="2.60.120.10">
    <property type="entry name" value="Jelly Rolls"/>
    <property type="match status" value="1"/>
</dbReference>
<dbReference type="InterPro" id="IPR000873">
    <property type="entry name" value="AMP-dep_synth/lig_dom"/>
</dbReference>
<dbReference type="CDD" id="cd00038">
    <property type="entry name" value="CAP_ED"/>
    <property type="match status" value="1"/>
</dbReference>
<dbReference type="SUPFAM" id="SSF56801">
    <property type="entry name" value="Acetyl-CoA synthetase-like"/>
    <property type="match status" value="1"/>
</dbReference>
<evidence type="ECO:0000259" key="14">
    <source>
        <dbReference type="PROSITE" id="PS50042"/>
    </source>
</evidence>
<feature type="transmembrane region" description="Helical" evidence="13">
    <location>
        <begin position="1316"/>
        <end position="1337"/>
    </location>
</feature>
<keyword evidence="7" id="KW-0406">Ion transport</keyword>
<evidence type="ECO:0000256" key="11">
    <source>
        <dbReference type="SAM" id="Coils"/>
    </source>
</evidence>
<evidence type="ECO:0000256" key="12">
    <source>
        <dbReference type="SAM" id="MobiDB-lite"/>
    </source>
</evidence>
<feature type="domain" description="Cyclic nucleotide-binding" evidence="14">
    <location>
        <begin position="1495"/>
        <end position="1601"/>
    </location>
</feature>
<feature type="region of interest" description="Disordered" evidence="12">
    <location>
        <begin position="1134"/>
        <end position="1157"/>
    </location>
</feature>
<dbReference type="FunFam" id="1.10.287.70:FF:000030">
    <property type="entry name" value="Cyclic nucleotide-gated channel alpha 3"/>
    <property type="match status" value="1"/>
</dbReference>
<feature type="coiled-coil region" evidence="11">
    <location>
        <begin position="1645"/>
        <end position="1683"/>
    </location>
</feature>
<dbReference type="FunFam" id="1.20.5.300:FF:000002">
    <property type="entry name" value="Cyclic nucleotide-gated channel alpha 3"/>
    <property type="match status" value="1"/>
</dbReference>
<gene>
    <name evidence="16" type="ORF">BRAFLDRAFT_63923</name>
</gene>
<dbReference type="InterPro" id="IPR025110">
    <property type="entry name" value="AMP-bd_C"/>
</dbReference>
<dbReference type="Pfam" id="PF00520">
    <property type="entry name" value="Ion_trans"/>
    <property type="match status" value="1"/>
</dbReference>
<evidence type="ECO:0000256" key="9">
    <source>
        <dbReference type="ARBA" id="ARBA00023286"/>
    </source>
</evidence>
<dbReference type="PANTHER" id="PTHR45638">
    <property type="entry name" value="CYCLIC NUCLEOTIDE-GATED CATION CHANNEL SUBUNIT A"/>
    <property type="match status" value="1"/>
</dbReference>
<keyword evidence="5 13" id="KW-0812">Transmembrane</keyword>
<dbReference type="PROSITE" id="PS00888">
    <property type="entry name" value="CNMP_BINDING_1"/>
    <property type="match status" value="1"/>
</dbReference>
<dbReference type="Gene3D" id="1.20.5.300">
    <property type="match status" value="1"/>
</dbReference>
<evidence type="ECO:0000256" key="1">
    <source>
        <dbReference type="ARBA" id="ARBA00004141"/>
    </source>
</evidence>
<dbReference type="InterPro" id="IPR018488">
    <property type="entry name" value="cNMP-bd_CS"/>
</dbReference>
<dbReference type="FunFam" id="1.10.287.630:FF:000001">
    <property type="entry name" value="Cyclic nucleotide-gated channel alpha 3"/>
    <property type="match status" value="1"/>
</dbReference>
<dbReference type="SUPFAM" id="SSF50998">
    <property type="entry name" value="Quinoprotein alcohol dehydrogenase-like"/>
    <property type="match status" value="1"/>
</dbReference>